<evidence type="ECO:0000256" key="6">
    <source>
        <dbReference type="ARBA" id="ARBA00023136"/>
    </source>
</evidence>
<dbReference type="Pfam" id="PF00528">
    <property type="entry name" value="BPD_transp_1"/>
    <property type="match status" value="1"/>
</dbReference>
<keyword evidence="2 7" id="KW-0813">Transport</keyword>
<feature type="domain" description="ABC transmembrane type-1" evidence="8">
    <location>
        <begin position="83"/>
        <end position="278"/>
    </location>
</feature>
<keyword evidence="6 7" id="KW-0472">Membrane</keyword>
<evidence type="ECO:0000256" key="4">
    <source>
        <dbReference type="ARBA" id="ARBA00022692"/>
    </source>
</evidence>
<comment type="subcellular location">
    <subcellularLocation>
        <location evidence="1 7">Cell membrane</location>
        <topology evidence="1 7">Multi-pass membrane protein</topology>
    </subcellularLocation>
</comment>
<comment type="caution">
    <text evidence="9">The sequence shown here is derived from an EMBL/GenBank/DDBJ whole genome shotgun (WGS) entry which is preliminary data.</text>
</comment>
<feature type="transmembrane region" description="Helical" evidence="7">
    <location>
        <begin position="85"/>
        <end position="109"/>
    </location>
</feature>
<evidence type="ECO:0000256" key="2">
    <source>
        <dbReference type="ARBA" id="ARBA00022448"/>
    </source>
</evidence>
<keyword evidence="4 7" id="KW-0812">Transmembrane</keyword>
<accession>A0A9D2IA12</accession>
<evidence type="ECO:0000256" key="7">
    <source>
        <dbReference type="RuleBase" id="RU363032"/>
    </source>
</evidence>
<dbReference type="CDD" id="cd06261">
    <property type="entry name" value="TM_PBP2"/>
    <property type="match status" value="1"/>
</dbReference>
<dbReference type="InterPro" id="IPR000515">
    <property type="entry name" value="MetI-like"/>
</dbReference>
<evidence type="ECO:0000313" key="9">
    <source>
        <dbReference type="EMBL" id="HJA94248.1"/>
    </source>
</evidence>
<feature type="transmembrane region" description="Helical" evidence="7">
    <location>
        <begin position="21"/>
        <end position="42"/>
    </location>
</feature>
<gene>
    <name evidence="9" type="ORF">H9717_14245</name>
</gene>
<reference evidence="9" key="1">
    <citation type="journal article" date="2021" name="PeerJ">
        <title>Extensive microbial diversity within the chicken gut microbiome revealed by metagenomics and culture.</title>
        <authorList>
            <person name="Gilroy R."/>
            <person name="Ravi A."/>
            <person name="Getino M."/>
            <person name="Pursley I."/>
            <person name="Horton D.L."/>
            <person name="Alikhan N.F."/>
            <person name="Baker D."/>
            <person name="Gharbi K."/>
            <person name="Hall N."/>
            <person name="Watson M."/>
            <person name="Adriaenssens E.M."/>
            <person name="Foster-Nyarko E."/>
            <person name="Jarju S."/>
            <person name="Secka A."/>
            <person name="Antonio M."/>
            <person name="Oren A."/>
            <person name="Chaudhuri R.R."/>
            <person name="La Ragione R."/>
            <person name="Hildebrand F."/>
            <person name="Pallen M.J."/>
        </authorList>
    </citation>
    <scope>NUCLEOTIDE SEQUENCE</scope>
    <source>
        <strain evidence="9">CHK179-7159</strain>
    </source>
</reference>
<evidence type="ECO:0000256" key="5">
    <source>
        <dbReference type="ARBA" id="ARBA00022989"/>
    </source>
</evidence>
<feature type="transmembrane region" description="Helical" evidence="7">
    <location>
        <begin position="150"/>
        <end position="172"/>
    </location>
</feature>
<dbReference type="PANTHER" id="PTHR43744">
    <property type="entry name" value="ABC TRANSPORTER PERMEASE PROTEIN MG189-RELATED-RELATED"/>
    <property type="match status" value="1"/>
</dbReference>
<evidence type="ECO:0000256" key="3">
    <source>
        <dbReference type="ARBA" id="ARBA00022475"/>
    </source>
</evidence>
<evidence type="ECO:0000259" key="8">
    <source>
        <dbReference type="PROSITE" id="PS50928"/>
    </source>
</evidence>
<dbReference type="GO" id="GO:0055085">
    <property type="term" value="P:transmembrane transport"/>
    <property type="evidence" value="ECO:0007669"/>
    <property type="project" value="InterPro"/>
</dbReference>
<dbReference type="GO" id="GO:0005886">
    <property type="term" value="C:plasma membrane"/>
    <property type="evidence" value="ECO:0007669"/>
    <property type="project" value="UniProtKB-SubCell"/>
</dbReference>
<feature type="transmembrane region" description="Helical" evidence="7">
    <location>
        <begin position="121"/>
        <end position="144"/>
    </location>
</feature>
<comment type="similarity">
    <text evidence="7">Belongs to the binding-protein-dependent transport system permease family.</text>
</comment>
<evidence type="ECO:0000313" key="10">
    <source>
        <dbReference type="Proteomes" id="UP000886858"/>
    </source>
</evidence>
<keyword evidence="3" id="KW-1003">Cell membrane</keyword>
<dbReference type="InterPro" id="IPR035906">
    <property type="entry name" value="MetI-like_sf"/>
</dbReference>
<dbReference type="Proteomes" id="UP000886858">
    <property type="component" value="Unassembled WGS sequence"/>
</dbReference>
<keyword evidence="5 7" id="KW-1133">Transmembrane helix</keyword>
<dbReference type="EMBL" id="DWYY01000163">
    <property type="protein sequence ID" value="HJA94248.1"/>
    <property type="molecule type" value="Genomic_DNA"/>
</dbReference>
<name>A0A9D2IA12_9FIRM</name>
<sequence length="304" mass="34175">MKAKKNANRVKLSRSTISFNVFGYIVIALMAFICILPLWLVVAGSFSDNTDILVNGYSFWPRVFSVEAYKTVFQYPEEILNAYKVTITVTVIGTAVCLFVCSTAGYVLSRKDFRYRSGFSFYFFFTTIFSAGLVPSYVLCVQYLKFKEYPYMALILSGAFSYFYVIIFRSFMSDIPSSLGESAKIDGANDLQIFLKVILPLSKPVIATIGLFAALGHWNEWYNAMLYCANKKDYPLQYYLYTVLNSSKALRDISASVSVEALPELPTETYKLAMTVVATGPIILVYPFVQKYFVKGMTVGAVKG</sequence>
<organism evidence="9 10">
    <name type="scientific">Candidatus Eisenbergiella merdipullorum</name>
    <dbReference type="NCBI Taxonomy" id="2838553"/>
    <lineage>
        <taxon>Bacteria</taxon>
        <taxon>Bacillati</taxon>
        <taxon>Bacillota</taxon>
        <taxon>Clostridia</taxon>
        <taxon>Lachnospirales</taxon>
        <taxon>Lachnospiraceae</taxon>
        <taxon>Eisenbergiella</taxon>
    </lineage>
</organism>
<proteinExistence type="inferred from homology"/>
<dbReference type="AlphaFoldDB" id="A0A9D2IA12"/>
<evidence type="ECO:0000256" key="1">
    <source>
        <dbReference type="ARBA" id="ARBA00004651"/>
    </source>
</evidence>
<reference evidence="9" key="2">
    <citation type="submission" date="2021-04" db="EMBL/GenBank/DDBJ databases">
        <authorList>
            <person name="Gilroy R."/>
        </authorList>
    </citation>
    <scope>NUCLEOTIDE SEQUENCE</scope>
    <source>
        <strain evidence="9">CHK179-7159</strain>
    </source>
</reference>
<feature type="transmembrane region" description="Helical" evidence="7">
    <location>
        <begin position="193"/>
        <end position="215"/>
    </location>
</feature>
<dbReference type="Gene3D" id="1.10.3720.10">
    <property type="entry name" value="MetI-like"/>
    <property type="match status" value="1"/>
</dbReference>
<dbReference type="PROSITE" id="PS50928">
    <property type="entry name" value="ABC_TM1"/>
    <property type="match status" value="1"/>
</dbReference>
<dbReference type="SUPFAM" id="SSF161098">
    <property type="entry name" value="MetI-like"/>
    <property type="match status" value="1"/>
</dbReference>
<dbReference type="PANTHER" id="PTHR43744:SF9">
    <property type="entry name" value="POLYGALACTURONAN_RHAMNOGALACTURONAN TRANSPORT SYSTEM PERMEASE PROTEIN YTCP"/>
    <property type="match status" value="1"/>
</dbReference>
<feature type="transmembrane region" description="Helical" evidence="7">
    <location>
        <begin position="272"/>
        <end position="289"/>
    </location>
</feature>
<protein>
    <submittedName>
        <fullName evidence="9">Carbohydrate ABC transporter permease</fullName>
    </submittedName>
</protein>